<keyword evidence="1" id="KW-0472">Membrane</keyword>
<feature type="transmembrane region" description="Helical" evidence="1">
    <location>
        <begin position="27"/>
        <end position="44"/>
    </location>
</feature>
<gene>
    <name evidence="2" type="ORF">C8046_09290</name>
</gene>
<dbReference type="AlphaFoldDB" id="A0A2U1ZV22"/>
<evidence type="ECO:0000313" key="3">
    <source>
        <dbReference type="Proteomes" id="UP000245166"/>
    </source>
</evidence>
<sequence length="235" mass="24449">MSVTSGPRPGNVADALARTRARTRARTLVAVALAGVAAQMLATGRPLVDLVYFTVQSALLLALGTALALVPRLRGSTALATVRGAATVGSVLAGVVYALAIAPGEGQGRWLLDEPVAAVASVLQHLVLPVLAVVVLRRDVLARSPRPFAAVARRASVWIVWPACWAIGMGLLITLGAATLPYPFLDPSVVGTPRVLVSGAILLAVLWSLGVLLQVRSPRRGAETLVSPRKLTDRS</sequence>
<feature type="transmembrane region" description="Helical" evidence="1">
    <location>
        <begin position="116"/>
        <end position="136"/>
    </location>
</feature>
<evidence type="ECO:0000313" key="2">
    <source>
        <dbReference type="EMBL" id="PWD50811.1"/>
    </source>
</evidence>
<keyword evidence="3" id="KW-1185">Reference proteome</keyword>
<feature type="transmembrane region" description="Helical" evidence="1">
    <location>
        <begin position="194"/>
        <end position="213"/>
    </location>
</feature>
<proteinExistence type="predicted"/>
<feature type="transmembrane region" description="Helical" evidence="1">
    <location>
        <begin position="157"/>
        <end position="182"/>
    </location>
</feature>
<dbReference type="Proteomes" id="UP000245166">
    <property type="component" value="Unassembled WGS sequence"/>
</dbReference>
<evidence type="ECO:0000256" key="1">
    <source>
        <dbReference type="SAM" id="Phobius"/>
    </source>
</evidence>
<dbReference type="NCBIfam" id="NF038065">
    <property type="entry name" value="Pr6Pr"/>
    <property type="match status" value="1"/>
</dbReference>
<name>A0A2U1ZV22_9MICO</name>
<dbReference type="InterPro" id="IPR049713">
    <property type="entry name" value="Pr6Pr-like"/>
</dbReference>
<keyword evidence="1" id="KW-0812">Transmembrane</keyword>
<reference evidence="2 3" key="1">
    <citation type="submission" date="2018-03" db="EMBL/GenBank/DDBJ databases">
        <title>Genome assembly of novel Miniimonas species PCH200.</title>
        <authorList>
            <person name="Thakur V."/>
            <person name="Kumar V."/>
            <person name="Singh D."/>
        </authorList>
    </citation>
    <scope>NUCLEOTIDE SEQUENCE [LARGE SCALE GENOMIC DNA]</scope>
    <source>
        <strain evidence="2 3">PCH200</strain>
    </source>
</reference>
<organism evidence="2 3">
    <name type="scientific">Serinibacter arcticus</name>
    <dbReference type="NCBI Taxonomy" id="1655435"/>
    <lineage>
        <taxon>Bacteria</taxon>
        <taxon>Bacillati</taxon>
        <taxon>Actinomycetota</taxon>
        <taxon>Actinomycetes</taxon>
        <taxon>Micrococcales</taxon>
        <taxon>Beutenbergiaceae</taxon>
        <taxon>Serinibacter</taxon>
    </lineage>
</organism>
<feature type="transmembrane region" description="Helical" evidence="1">
    <location>
        <begin position="50"/>
        <end position="70"/>
    </location>
</feature>
<protein>
    <recommendedName>
        <fullName evidence="4">Integral membrane protein</fullName>
    </recommendedName>
</protein>
<feature type="transmembrane region" description="Helical" evidence="1">
    <location>
        <begin position="82"/>
        <end position="104"/>
    </location>
</feature>
<keyword evidence="1" id="KW-1133">Transmembrane helix</keyword>
<evidence type="ECO:0008006" key="4">
    <source>
        <dbReference type="Google" id="ProtNLM"/>
    </source>
</evidence>
<dbReference type="EMBL" id="PYHR01000002">
    <property type="protein sequence ID" value="PWD50811.1"/>
    <property type="molecule type" value="Genomic_DNA"/>
</dbReference>
<accession>A0A2U1ZV22</accession>
<comment type="caution">
    <text evidence="2">The sequence shown here is derived from an EMBL/GenBank/DDBJ whole genome shotgun (WGS) entry which is preliminary data.</text>
</comment>